<dbReference type="KEGG" id="mpsy:CEK71_03045"/>
<dbReference type="EMBL" id="CP022129">
    <property type="protein sequence ID" value="ASF45123.1"/>
    <property type="molecule type" value="Genomic_DNA"/>
</dbReference>
<name>A0A1Z4BV51_9GAMM</name>
<accession>A0A1Z4BV51</accession>
<evidence type="ECO:0000256" key="5">
    <source>
        <dbReference type="ARBA" id="ARBA00022759"/>
    </source>
</evidence>
<evidence type="ECO:0000256" key="3">
    <source>
        <dbReference type="ARBA" id="ARBA00022722"/>
    </source>
</evidence>
<dbReference type="OrthoDB" id="9807740at2"/>
<dbReference type="RefSeq" id="WP_088618006.1">
    <property type="nucleotide sequence ID" value="NZ_CP022129.1"/>
</dbReference>
<keyword evidence="2 8" id="KW-0690">Ribosome biogenesis</keyword>
<organism evidence="9 10">
    <name type="scientific">Methylovulum psychrotolerans</name>
    <dbReference type="NCBI Taxonomy" id="1704499"/>
    <lineage>
        <taxon>Bacteria</taxon>
        <taxon>Pseudomonadati</taxon>
        <taxon>Pseudomonadota</taxon>
        <taxon>Gammaproteobacteria</taxon>
        <taxon>Methylococcales</taxon>
        <taxon>Methylococcaceae</taxon>
        <taxon>Methylovulum</taxon>
    </lineage>
</organism>
<dbReference type="NCBIfam" id="TIGR00043">
    <property type="entry name" value="rRNA maturation RNase YbeY"/>
    <property type="match status" value="1"/>
</dbReference>
<dbReference type="AlphaFoldDB" id="A0A1Z4BV51"/>
<feature type="binding site" evidence="8">
    <location>
        <position position="113"/>
    </location>
    <ligand>
        <name>Zn(2+)</name>
        <dbReference type="ChEBI" id="CHEBI:29105"/>
        <note>catalytic</note>
    </ligand>
</feature>
<evidence type="ECO:0000256" key="7">
    <source>
        <dbReference type="ARBA" id="ARBA00022833"/>
    </source>
</evidence>
<dbReference type="Proteomes" id="UP000197019">
    <property type="component" value="Chromosome"/>
</dbReference>
<evidence type="ECO:0000313" key="9">
    <source>
        <dbReference type="EMBL" id="ASF45123.1"/>
    </source>
</evidence>
<comment type="cofactor">
    <cofactor evidence="8">
        <name>Zn(2+)</name>
        <dbReference type="ChEBI" id="CHEBI:29105"/>
    </cofactor>
    <text evidence="8">Binds 1 zinc ion.</text>
</comment>
<comment type="similarity">
    <text evidence="1 8">Belongs to the endoribonuclease YbeY family.</text>
</comment>
<dbReference type="Gene3D" id="3.40.390.30">
    <property type="entry name" value="Metalloproteases ('zincins'), catalytic domain"/>
    <property type="match status" value="1"/>
</dbReference>
<dbReference type="PANTHER" id="PTHR46986">
    <property type="entry name" value="ENDORIBONUCLEASE YBEY, CHLOROPLASTIC"/>
    <property type="match status" value="1"/>
</dbReference>
<keyword evidence="10" id="KW-1185">Reference proteome</keyword>
<dbReference type="GO" id="GO:0005737">
    <property type="term" value="C:cytoplasm"/>
    <property type="evidence" value="ECO:0007669"/>
    <property type="project" value="UniProtKB-SubCell"/>
</dbReference>
<keyword evidence="6 8" id="KW-0378">Hydrolase</keyword>
<feature type="binding site" evidence="8">
    <location>
        <position position="123"/>
    </location>
    <ligand>
        <name>Zn(2+)</name>
        <dbReference type="ChEBI" id="CHEBI:29105"/>
        <note>catalytic</note>
    </ligand>
</feature>
<comment type="subcellular location">
    <subcellularLocation>
        <location evidence="8">Cytoplasm</location>
    </subcellularLocation>
</comment>
<dbReference type="GO" id="GO:0006364">
    <property type="term" value="P:rRNA processing"/>
    <property type="evidence" value="ECO:0007669"/>
    <property type="project" value="UniProtKB-UniRule"/>
</dbReference>
<dbReference type="PANTHER" id="PTHR46986:SF1">
    <property type="entry name" value="ENDORIBONUCLEASE YBEY, CHLOROPLASTIC"/>
    <property type="match status" value="1"/>
</dbReference>
<keyword evidence="7 8" id="KW-0862">Zinc</keyword>
<reference evidence="9 10" key="1">
    <citation type="submission" date="2017-06" db="EMBL/GenBank/DDBJ databases">
        <title>Genome Sequencing of the methanotroph Methylovulum psychrotolerants str. HV10-M2 isolated from a high-altitude environment.</title>
        <authorList>
            <person name="Mateos-Rivera A."/>
        </authorList>
    </citation>
    <scope>NUCLEOTIDE SEQUENCE [LARGE SCALE GENOMIC DNA]</scope>
    <source>
        <strain evidence="9 10">HV10_M2</strain>
    </source>
</reference>
<dbReference type="EC" id="3.1.-.-" evidence="8"/>
<dbReference type="PROSITE" id="PS01306">
    <property type="entry name" value="UPF0054"/>
    <property type="match status" value="1"/>
</dbReference>
<evidence type="ECO:0000256" key="2">
    <source>
        <dbReference type="ARBA" id="ARBA00022517"/>
    </source>
</evidence>
<feature type="binding site" evidence="8">
    <location>
        <position position="117"/>
    </location>
    <ligand>
        <name>Zn(2+)</name>
        <dbReference type="ChEBI" id="CHEBI:29105"/>
        <note>catalytic</note>
    </ligand>
</feature>
<dbReference type="InterPro" id="IPR020549">
    <property type="entry name" value="YbeY_CS"/>
</dbReference>
<proteinExistence type="inferred from homology"/>
<evidence type="ECO:0000313" key="10">
    <source>
        <dbReference type="Proteomes" id="UP000197019"/>
    </source>
</evidence>
<dbReference type="GO" id="GO:0004222">
    <property type="term" value="F:metalloendopeptidase activity"/>
    <property type="evidence" value="ECO:0007669"/>
    <property type="project" value="InterPro"/>
</dbReference>
<dbReference type="InterPro" id="IPR023091">
    <property type="entry name" value="MetalPrtase_cat_dom_sf_prd"/>
</dbReference>
<keyword evidence="8" id="KW-0963">Cytoplasm</keyword>
<dbReference type="HAMAP" id="MF_00009">
    <property type="entry name" value="Endoribonucl_YbeY"/>
    <property type="match status" value="1"/>
</dbReference>
<dbReference type="Pfam" id="PF02130">
    <property type="entry name" value="YbeY"/>
    <property type="match status" value="1"/>
</dbReference>
<protein>
    <recommendedName>
        <fullName evidence="8">Endoribonuclease YbeY</fullName>
        <ecNumber evidence="8">3.1.-.-</ecNumber>
    </recommendedName>
</protein>
<evidence type="ECO:0000256" key="8">
    <source>
        <dbReference type="HAMAP-Rule" id="MF_00009"/>
    </source>
</evidence>
<dbReference type="GO" id="GO:0008270">
    <property type="term" value="F:zinc ion binding"/>
    <property type="evidence" value="ECO:0007669"/>
    <property type="project" value="UniProtKB-UniRule"/>
</dbReference>
<dbReference type="GO" id="GO:0004521">
    <property type="term" value="F:RNA endonuclease activity"/>
    <property type="evidence" value="ECO:0007669"/>
    <property type="project" value="UniProtKB-UniRule"/>
</dbReference>
<keyword evidence="5 8" id="KW-0255">Endonuclease</keyword>
<keyword evidence="8" id="KW-0698">rRNA processing</keyword>
<evidence type="ECO:0000256" key="6">
    <source>
        <dbReference type="ARBA" id="ARBA00022801"/>
    </source>
</evidence>
<dbReference type="InterPro" id="IPR002036">
    <property type="entry name" value="YbeY"/>
</dbReference>
<keyword evidence="3 8" id="KW-0540">Nuclease</keyword>
<gene>
    <name evidence="8" type="primary">ybeY</name>
    <name evidence="9" type="ORF">CEK71_03045</name>
</gene>
<dbReference type="SUPFAM" id="SSF55486">
    <property type="entry name" value="Metalloproteases ('zincins'), catalytic domain"/>
    <property type="match status" value="1"/>
</dbReference>
<sequence>MNWLDVQRVFASDGQPDDASLQRWVDTALAALNEDTEIVVRIVGIEESAELNSYYRAKQGPTNILSFPFEAPDIDGFESALLGDLVVCAPVLAAEAEQQGKPLLDHWAHIIIHGVLHLLGYDHIDEADAEEMESKEIVFLQQLTIRNPYLQVTDHER</sequence>
<evidence type="ECO:0000256" key="1">
    <source>
        <dbReference type="ARBA" id="ARBA00010875"/>
    </source>
</evidence>
<keyword evidence="4 8" id="KW-0479">Metal-binding</keyword>
<evidence type="ECO:0000256" key="4">
    <source>
        <dbReference type="ARBA" id="ARBA00022723"/>
    </source>
</evidence>
<comment type="function">
    <text evidence="8">Single strand-specific metallo-endoribonuclease involved in late-stage 70S ribosome quality control and in maturation of the 3' terminus of the 16S rRNA.</text>
</comment>